<feature type="region of interest" description="Disordered" evidence="1">
    <location>
        <begin position="1"/>
        <end position="77"/>
    </location>
</feature>
<dbReference type="OrthoDB" id="6419443at2759"/>
<dbReference type="AlphaFoldDB" id="A0A4Y7SXH0"/>
<evidence type="ECO:0000313" key="4">
    <source>
        <dbReference type="Proteomes" id="UP000298030"/>
    </source>
</evidence>
<reference evidence="3 4" key="1">
    <citation type="journal article" date="2019" name="Nat. Ecol. Evol.">
        <title>Megaphylogeny resolves global patterns of mushroom evolution.</title>
        <authorList>
            <person name="Varga T."/>
            <person name="Krizsan K."/>
            <person name="Foldi C."/>
            <person name="Dima B."/>
            <person name="Sanchez-Garcia M."/>
            <person name="Sanchez-Ramirez S."/>
            <person name="Szollosi G.J."/>
            <person name="Szarkandi J.G."/>
            <person name="Papp V."/>
            <person name="Albert L."/>
            <person name="Andreopoulos W."/>
            <person name="Angelini C."/>
            <person name="Antonin V."/>
            <person name="Barry K.W."/>
            <person name="Bougher N.L."/>
            <person name="Buchanan P."/>
            <person name="Buyck B."/>
            <person name="Bense V."/>
            <person name="Catcheside P."/>
            <person name="Chovatia M."/>
            <person name="Cooper J."/>
            <person name="Damon W."/>
            <person name="Desjardin D."/>
            <person name="Finy P."/>
            <person name="Geml J."/>
            <person name="Haridas S."/>
            <person name="Hughes K."/>
            <person name="Justo A."/>
            <person name="Karasinski D."/>
            <person name="Kautmanova I."/>
            <person name="Kiss B."/>
            <person name="Kocsube S."/>
            <person name="Kotiranta H."/>
            <person name="LaButti K.M."/>
            <person name="Lechner B.E."/>
            <person name="Liimatainen K."/>
            <person name="Lipzen A."/>
            <person name="Lukacs Z."/>
            <person name="Mihaltcheva S."/>
            <person name="Morgado L.N."/>
            <person name="Niskanen T."/>
            <person name="Noordeloos M.E."/>
            <person name="Ohm R.A."/>
            <person name="Ortiz-Santana B."/>
            <person name="Ovrebo C."/>
            <person name="Racz N."/>
            <person name="Riley R."/>
            <person name="Savchenko A."/>
            <person name="Shiryaev A."/>
            <person name="Soop K."/>
            <person name="Spirin V."/>
            <person name="Szebenyi C."/>
            <person name="Tomsovsky M."/>
            <person name="Tulloss R.E."/>
            <person name="Uehling J."/>
            <person name="Grigoriev I.V."/>
            <person name="Vagvolgyi C."/>
            <person name="Papp T."/>
            <person name="Martin F.M."/>
            <person name="Miettinen O."/>
            <person name="Hibbett D.S."/>
            <person name="Nagy L.G."/>
        </authorList>
    </citation>
    <scope>NUCLEOTIDE SEQUENCE [LARGE SCALE GENOMIC DNA]</scope>
    <source>
        <strain evidence="3 4">FP101781</strain>
    </source>
</reference>
<dbReference type="InterPro" id="IPR001810">
    <property type="entry name" value="F-box_dom"/>
</dbReference>
<evidence type="ECO:0000259" key="2">
    <source>
        <dbReference type="PROSITE" id="PS50181"/>
    </source>
</evidence>
<evidence type="ECO:0000313" key="3">
    <source>
        <dbReference type="EMBL" id="TEB26324.1"/>
    </source>
</evidence>
<dbReference type="Proteomes" id="UP000298030">
    <property type="component" value="Unassembled WGS sequence"/>
</dbReference>
<keyword evidence="4" id="KW-1185">Reference proteome</keyword>
<feature type="region of interest" description="Disordered" evidence="1">
    <location>
        <begin position="137"/>
        <end position="239"/>
    </location>
</feature>
<dbReference type="SUPFAM" id="SSF81383">
    <property type="entry name" value="F-box domain"/>
    <property type="match status" value="1"/>
</dbReference>
<dbReference type="STRING" id="71717.A0A4Y7SXH0"/>
<dbReference type="PROSITE" id="PS50181">
    <property type="entry name" value="FBOX"/>
    <property type="match status" value="1"/>
</dbReference>
<accession>A0A4Y7SXH0</accession>
<evidence type="ECO:0000256" key="1">
    <source>
        <dbReference type="SAM" id="MobiDB-lite"/>
    </source>
</evidence>
<dbReference type="InterPro" id="IPR036047">
    <property type="entry name" value="F-box-like_dom_sf"/>
</dbReference>
<protein>
    <recommendedName>
        <fullName evidence="2">F-box domain-containing protein</fullName>
    </recommendedName>
</protein>
<gene>
    <name evidence="3" type="ORF">FA13DRAFT_1737501</name>
</gene>
<organism evidence="3 4">
    <name type="scientific">Coprinellus micaceus</name>
    <name type="common">Glistening ink-cap mushroom</name>
    <name type="synonym">Coprinus micaceus</name>
    <dbReference type="NCBI Taxonomy" id="71717"/>
    <lineage>
        <taxon>Eukaryota</taxon>
        <taxon>Fungi</taxon>
        <taxon>Dikarya</taxon>
        <taxon>Basidiomycota</taxon>
        <taxon>Agaricomycotina</taxon>
        <taxon>Agaricomycetes</taxon>
        <taxon>Agaricomycetidae</taxon>
        <taxon>Agaricales</taxon>
        <taxon>Agaricineae</taxon>
        <taxon>Psathyrellaceae</taxon>
        <taxon>Coprinellus</taxon>
    </lineage>
</organism>
<sequence length="239" mass="27697">MSLRQGILKSQLQNTRGREQERDLGDDSDDELVNVVSAPGTPGGTRPSSPTRSSGRSARGPLYLPSTPTKSKTDPLRAFPTEISQRIFNRLSIRDLSKCSLVSKKWSKSQTLNYVWFQLYRKENFHDESLPQGKWTKRESKQNWRTMYGKTQKEREPPVLSRQSRRESRMTSRQHSPTRAQLKEEMWEQQDVATERPDKLEMREMYKELGGRKAKDKTKMGRQGGTRDKGGWADLDDYN</sequence>
<dbReference type="Gene3D" id="1.20.1280.50">
    <property type="match status" value="1"/>
</dbReference>
<feature type="compositionally biased region" description="Low complexity" evidence="1">
    <location>
        <begin position="37"/>
        <end position="61"/>
    </location>
</feature>
<proteinExistence type="predicted"/>
<dbReference type="SMART" id="SM00256">
    <property type="entry name" value="FBOX"/>
    <property type="match status" value="1"/>
</dbReference>
<feature type="compositionally biased region" description="Basic and acidic residues" evidence="1">
    <location>
        <begin position="16"/>
        <end position="25"/>
    </location>
</feature>
<feature type="domain" description="F-box" evidence="2">
    <location>
        <begin position="73"/>
        <end position="119"/>
    </location>
</feature>
<dbReference type="EMBL" id="QPFP01000049">
    <property type="protein sequence ID" value="TEB26324.1"/>
    <property type="molecule type" value="Genomic_DNA"/>
</dbReference>
<dbReference type="Pfam" id="PF12937">
    <property type="entry name" value="F-box-like"/>
    <property type="match status" value="1"/>
</dbReference>
<feature type="compositionally biased region" description="Basic and acidic residues" evidence="1">
    <location>
        <begin position="193"/>
        <end position="231"/>
    </location>
</feature>
<comment type="caution">
    <text evidence="3">The sequence shown here is derived from an EMBL/GenBank/DDBJ whole genome shotgun (WGS) entry which is preliminary data.</text>
</comment>
<name>A0A4Y7SXH0_COPMI</name>